<dbReference type="RefSeq" id="WP_330094404.1">
    <property type="nucleotide sequence ID" value="NZ_JAUZMY010000032.1"/>
</dbReference>
<name>A0ABU7KEH9_9ACTN</name>
<keyword evidence="3" id="KW-1185">Reference proteome</keyword>
<keyword evidence="1" id="KW-0472">Membrane</keyword>
<gene>
    <name evidence="2" type="ORF">Q8791_25820</name>
</gene>
<evidence type="ECO:0000313" key="3">
    <source>
        <dbReference type="Proteomes" id="UP001356095"/>
    </source>
</evidence>
<keyword evidence="1" id="KW-1133">Transmembrane helix</keyword>
<feature type="transmembrane region" description="Helical" evidence="1">
    <location>
        <begin position="171"/>
        <end position="195"/>
    </location>
</feature>
<proteinExistence type="predicted"/>
<protein>
    <recommendedName>
        <fullName evidence="4">PH domain-containing protein</fullName>
    </recommendedName>
</protein>
<evidence type="ECO:0008006" key="4">
    <source>
        <dbReference type="Google" id="ProtNLM"/>
    </source>
</evidence>
<accession>A0ABU7KEH9</accession>
<reference evidence="2 3" key="1">
    <citation type="submission" date="2023-08" db="EMBL/GenBank/DDBJ databases">
        <authorList>
            <person name="Girao M."/>
            <person name="Carvalho M.F."/>
        </authorList>
    </citation>
    <scope>NUCLEOTIDE SEQUENCE [LARGE SCALE GENOMIC DNA]</scope>
    <source>
        <strain evidence="2 3">CT-R113</strain>
    </source>
</reference>
<keyword evidence="1" id="KW-0812">Transmembrane</keyword>
<feature type="transmembrane region" description="Helical" evidence="1">
    <location>
        <begin position="45"/>
        <end position="62"/>
    </location>
</feature>
<dbReference type="Proteomes" id="UP001356095">
    <property type="component" value="Unassembled WGS sequence"/>
</dbReference>
<dbReference type="EMBL" id="JAUZMY010000032">
    <property type="protein sequence ID" value="MEE2040641.1"/>
    <property type="molecule type" value="Genomic_DNA"/>
</dbReference>
<comment type="caution">
    <text evidence="2">The sequence shown here is derived from an EMBL/GenBank/DDBJ whole genome shotgun (WGS) entry which is preliminary data.</text>
</comment>
<organism evidence="2 3">
    <name type="scientific">Nocardiopsis codii</name>
    <dbReference type="NCBI Taxonomy" id="3065942"/>
    <lineage>
        <taxon>Bacteria</taxon>
        <taxon>Bacillati</taxon>
        <taxon>Actinomycetota</taxon>
        <taxon>Actinomycetes</taxon>
        <taxon>Streptosporangiales</taxon>
        <taxon>Nocardiopsidaceae</taxon>
        <taxon>Nocardiopsis</taxon>
    </lineage>
</organism>
<sequence>MSHVQDALVLNPSRRRVWTRLAFASVPAVVATVGIWVRLAPMAGLITGALFAVMISLMLWHAHRSSIVLTPYEIVEKGLGFQRRRPRVHIARLVRAVVVVPRAGSNETLYVLDAKNDVIIRLYGANYTTQDMDLLVDALAVPCEGPDRPVTYGELAQTHPHVLSWTERHPVLLALAILGVLVLLVAVAALLVVLLDALGYL</sequence>
<feature type="transmembrane region" description="Helical" evidence="1">
    <location>
        <begin position="21"/>
        <end position="39"/>
    </location>
</feature>
<evidence type="ECO:0000256" key="1">
    <source>
        <dbReference type="SAM" id="Phobius"/>
    </source>
</evidence>
<evidence type="ECO:0000313" key="2">
    <source>
        <dbReference type="EMBL" id="MEE2040641.1"/>
    </source>
</evidence>